<keyword evidence="5 8" id="KW-0547">Nucleotide-binding</keyword>
<feature type="binding site" evidence="8">
    <location>
        <position position="65"/>
    </location>
    <ligand>
        <name>beta-alanine</name>
        <dbReference type="ChEBI" id="CHEBI:57966"/>
    </ligand>
</feature>
<reference evidence="9 10" key="1">
    <citation type="submission" date="2021-04" db="EMBL/GenBank/DDBJ databases">
        <title>Magnetospirillum sulfuroxidans sp. nov., a facultative chemolithoautotrophic sulfur-oxidizing alphaproteobacterium isolated from freshwater sediment and proposals for Paramagetospirillum gen. nov., and Magnetospirillaceae fam. nov.</title>
        <authorList>
            <person name="Koziaeva V."/>
            <person name="Geelhoed J.S."/>
            <person name="Sorokin D.Y."/>
            <person name="Grouzdev D.S."/>
        </authorList>
    </citation>
    <scope>NUCLEOTIDE SEQUENCE [LARGE SCALE GENOMIC DNA]</scope>
    <source>
        <strain evidence="9 10">J10</strain>
    </source>
</reference>
<comment type="miscellaneous">
    <text evidence="8">The reaction proceeds by a bi uni uni bi ping pong mechanism.</text>
</comment>
<evidence type="ECO:0000313" key="9">
    <source>
        <dbReference type="EMBL" id="MBR9973857.1"/>
    </source>
</evidence>
<evidence type="ECO:0000256" key="5">
    <source>
        <dbReference type="ARBA" id="ARBA00022741"/>
    </source>
</evidence>
<gene>
    <name evidence="8 9" type="primary">panC</name>
    <name evidence="9" type="ORF">KEC16_19195</name>
</gene>
<feature type="binding site" evidence="8">
    <location>
        <position position="65"/>
    </location>
    <ligand>
        <name>(R)-pantoate</name>
        <dbReference type="ChEBI" id="CHEBI:15980"/>
    </ligand>
</feature>
<dbReference type="PANTHER" id="PTHR21299">
    <property type="entry name" value="CYTIDYLATE KINASE/PANTOATE-BETA-ALANINE LIGASE"/>
    <property type="match status" value="1"/>
</dbReference>
<comment type="function">
    <text evidence="8">Catalyzes the condensation of pantoate with beta-alanine in an ATP-dependent reaction via a pantoyl-adenylate intermediate.</text>
</comment>
<dbReference type="NCBIfam" id="TIGR00125">
    <property type="entry name" value="cyt_tran_rel"/>
    <property type="match status" value="1"/>
</dbReference>
<dbReference type="InterPro" id="IPR042176">
    <property type="entry name" value="Pantoate_ligase_C"/>
</dbReference>
<comment type="similarity">
    <text evidence="2 8">Belongs to the pantothenate synthetase family.</text>
</comment>
<sequence>MSETVDIIRSVAELRARVRYWRDQGLSVALVPTMGALHDGHLTLVKAALELADRVVTSVFVNPTQFGPNEDFSRYPRQEEQDAGLLADGGCHVLYAPTVTEMYPAGFATSIHVGAVSEGLCGDIRPGHFDGVATVVTKLLLQCQPHLALFGEKDWQQLTVLRHLVRDLDLPVEVVGVPTVREVDGLARSSRNAYLSAAERSIAPVLFKVLNQIADGLRQGGAAEELCRQGIAQVLEAGFLSVDYLEVRAADTLERLTRLDQPARILVAARLHGARLIDNLAVEPAHA</sequence>
<name>A0ABS5II23_9PROT</name>
<keyword evidence="10" id="KW-1185">Reference proteome</keyword>
<dbReference type="CDD" id="cd00560">
    <property type="entry name" value="PanC"/>
    <property type="match status" value="1"/>
</dbReference>
<feature type="binding site" evidence="8">
    <location>
        <begin position="34"/>
        <end position="41"/>
    </location>
    <ligand>
        <name>ATP</name>
        <dbReference type="ChEBI" id="CHEBI:30616"/>
    </ligand>
</feature>
<evidence type="ECO:0000256" key="8">
    <source>
        <dbReference type="HAMAP-Rule" id="MF_00158"/>
    </source>
</evidence>
<dbReference type="PANTHER" id="PTHR21299:SF1">
    <property type="entry name" value="PANTOATE--BETA-ALANINE LIGASE"/>
    <property type="match status" value="1"/>
</dbReference>
<dbReference type="GO" id="GO:0016874">
    <property type="term" value="F:ligase activity"/>
    <property type="evidence" value="ECO:0007669"/>
    <property type="project" value="UniProtKB-KW"/>
</dbReference>
<accession>A0ABS5II23</accession>
<dbReference type="InterPro" id="IPR003721">
    <property type="entry name" value="Pantoate_ligase"/>
</dbReference>
<comment type="caution">
    <text evidence="9">The sequence shown here is derived from an EMBL/GenBank/DDBJ whole genome shotgun (WGS) entry which is preliminary data.</text>
</comment>
<comment type="subunit">
    <text evidence="8">Homodimer.</text>
</comment>
<feature type="binding site" evidence="8">
    <location>
        <begin position="188"/>
        <end position="191"/>
    </location>
    <ligand>
        <name>ATP</name>
        <dbReference type="ChEBI" id="CHEBI:30616"/>
    </ligand>
</feature>
<evidence type="ECO:0000256" key="2">
    <source>
        <dbReference type="ARBA" id="ARBA00009256"/>
    </source>
</evidence>
<comment type="pathway">
    <text evidence="1 8">Cofactor biosynthesis; (R)-pantothenate biosynthesis; (R)-pantothenate from (R)-pantoate and beta-alanine: step 1/1.</text>
</comment>
<organism evidence="9 10">
    <name type="scientific">Magnetospirillum sulfuroxidans</name>
    <dbReference type="NCBI Taxonomy" id="611300"/>
    <lineage>
        <taxon>Bacteria</taxon>
        <taxon>Pseudomonadati</taxon>
        <taxon>Pseudomonadota</taxon>
        <taxon>Alphaproteobacteria</taxon>
        <taxon>Rhodospirillales</taxon>
        <taxon>Rhodospirillaceae</taxon>
        <taxon>Magnetospirillum</taxon>
    </lineage>
</organism>
<dbReference type="NCBIfam" id="TIGR00018">
    <property type="entry name" value="panC"/>
    <property type="match status" value="1"/>
</dbReference>
<dbReference type="SUPFAM" id="SSF52374">
    <property type="entry name" value="Nucleotidylyl transferase"/>
    <property type="match status" value="1"/>
</dbReference>
<evidence type="ECO:0000313" key="10">
    <source>
        <dbReference type="Proteomes" id="UP000680714"/>
    </source>
</evidence>
<evidence type="ECO:0000256" key="4">
    <source>
        <dbReference type="ARBA" id="ARBA00022655"/>
    </source>
</evidence>
<dbReference type="EC" id="6.3.2.1" evidence="8"/>
<dbReference type="InterPro" id="IPR014729">
    <property type="entry name" value="Rossmann-like_a/b/a_fold"/>
</dbReference>
<feature type="binding site" evidence="8">
    <location>
        <position position="180"/>
    </location>
    <ligand>
        <name>ATP</name>
        <dbReference type="ChEBI" id="CHEBI:30616"/>
    </ligand>
</feature>
<dbReference type="Proteomes" id="UP000680714">
    <property type="component" value="Unassembled WGS sequence"/>
</dbReference>
<evidence type="ECO:0000256" key="6">
    <source>
        <dbReference type="ARBA" id="ARBA00022840"/>
    </source>
</evidence>
<dbReference type="RefSeq" id="WP_211551969.1">
    <property type="nucleotide sequence ID" value="NZ_JAGTUF010000035.1"/>
</dbReference>
<evidence type="ECO:0000256" key="7">
    <source>
        <dbReference type="ARBA" id="ARBA00048258"/>
    </source>
</evidence>
<comment type="subcellular location">
    <subcellularLocation>
        <location evidence="8">Cytoplasm</location>
    </subcellularLocation>
</comment>
<keyword evidence="4 8" id="KW-0566">Pantothenate biosynthesis</keyword>
<feature type="binding site" evidence="8">
    <location>
        <position position="157"/>
    </location>
    <ligand>
        <name>(R)-pantoate</name>
        <dbReference type="ChEBI" id="CHEBI:15980"/>
    </ligand>
</feature>
<feature type="active site" description="Proton donor" evidence="8">
    <location>
        <position position="41"/>
    </location>
</feature>
<feature type="binding site" evidence="8">
    <location>
        <begin position="151"/>
        <end position="154"/>
    </location>
    <ligand>
        <name>ATP</name>
        <dbReference type="ChEBI" id="CHEBI:30616"/>
    </ligand>
</feature>
<evidence type="ECO:0000256" key="1">
    <source>
        <dbReference type="ARBA" id="ARBA00004990"/>
    </source>
</evidence>
<evidence type="ECO:0000256" key="3">
    <source>
        <dbReference type="ARBA" id="ARBA00022598"/>
    </source>
</evidence>
<dbReference type="EMBL" id="JAGTUF010000035">
    <property type="protein sequence ID" value="MBR9973857.1"/>
    <property type="molecule type" value="Genomic_DNA"/>
</dbReference>
<proteinExistence type="inferred from homology"/>
<dbReference type="Gene3D" id="3.30.1300.10">
    <property type="entry name" value="Pantoate-beta-alanine ligase, C-terminal domain"/>
    <property type="match status" value="1"/>
</dbReference>
<dbReference type="InterPro" id="IPR004821">
    <property type="entry name" value="Cyt_trans-like"/>
</dbReference>
<protein>
    <recommendedName>
        <fullName evidence="8">Pantothenate synthetase</fullName>
        <shortName evidence="8">PS</shortName>
        <ecNumber evidence="8">6.3.2.1</ecNumber>
    </recommendedName>
    <alternativeName>
        <fullName evidence="8">Pantoate--beta-alanine ligase</fullName>
    </alternativeName>
    <alternativeName>
        <fullName evidence="8">Pantoate-activating enzyme</fullName>
    </alternativeName>
</protein>
<dbReference type="Gene3D" id="3.40.50.620">
    <property type="entry name" value="HUPs"/>
    <property type="match status" value="1"/>
</dbReference>
<keyword evidence="3 8" id="KW-0436">Ligase</keyword>
<dbReference type="HAMAP" id="MF_00158">
    <property type="entry name" value="PanC"/>
    <property type="match status" value="1"/>
</dbReference>
<dbReference type="Pfam" id="PF02569">
    <property type="entry name" value="Pantoate_ligase"/>
    <property type="match status" value="1"/>
</dbReference>
<keyword evidence="8" id="KW-0963">Cytoplasm</keyword>
<keyword evidence="6 8" id="KW-0067">ATP-binding</keyword>
<comment type="catalytic activity">
    <reaction evidence="7 8">
        <text>(R)-pantoate + beta-alanine + ATP = (R)-pantothenate + AMP + diphosphate + H(+)</text>
        <dbReference type="Rhea" id="RHEA:10912"/>
        <dbReference type="ChEBI" id="CHEBI:15378"/>
        <dbReference type="ChEBI" id="CHEBI:15980"/>
        <dbReference type="ChEBI" id="CHEBI:29032"/>
        <dbReference type="ChEBI" id="CHEBI:30616"/>
        <dbReference type="ChEBI" id="CHEBI:33019"/>
        <dbReference type="ChEBI" id="CHEBI:57966"/>
        <dbReference type="ChEBI" id="CHEBI:456215"/>
        <dbReference type="EC" id="6.3.2.1"/>
    </reaction>
</comment>